<sequence>MPITSWGIATAISVPDGVDAVSVNGEPAAILLPAGVSGSSTSSTGYTIETFHLYLYCRRQQVPWLLGLTPLSPPFTGKAFVSRLPMSNTLGTIGALVVALPL</sequence>
<protein>
    <submittedName>
        <fullName evidence="1">Uncharacterized protein</fullName>
    </submittedName>
</protein>
<evidence type="ECO:0000313" key="2">
    <source>
        <dbReference type="Proteomes" id="UP000248961"/>
    </source>
</evidence>
<dbReference type="Proteomes" id="UP000248961">
    <property type="component" value="Unassembled WGS sequence"/>
</dbReference>
<reference evidence="1 2" key="1">
    <citation type="submission" date="2018-02" db="EMBL/GenBank/DDBJ databases">
        <title>The genomes of Aspergillus section Nigri reveals drivers in fungal speciation.</title>
        <authorList>
            <consortium name="DOE Joint Genome Institute"/>
            <person name="Vesth T.C."/>
            <person name="Nybo J."/>
            <person name="Theobald S."/>
            <person name="Brandl J."/>
            <person name="Frisvad J.C."/>
            <person name="Nielsen K.F."/>
            <person name="Lyhne E.K."/>
            <person name="Kogle M.E."/>
            <person name="Kuo A."/>
            <person name="Riley R."/>
            <person name="Clum A."/>
            <person name="Nolan M."/>
            <person name="Lipzen A."/>
            <person name="Salamov A."/>
            <person name="Henrissat B."/>
            <person name="Wiebenga A."/>
            <person name="De vries R.P."/>
            <person name="Grigoriev I.V."/>
            <person name="Mortensen U.H."/>
            <person name="Andersen M.R."/>
            <person name="Baker S.E."/>
        </authorList>
    </citation>
    <scope>NUCLEOTIDE SEQUENCE [LARGE SCALE GENOMIC DNA]</scope>
    <source>
        <strain evidence="1 2">CBS 101889</strain>
    </source>
</reference>
<dbReference type="EMBL" id="KZ824309">
    <property type="protein sequence ID" value="RAL08821.1"/>
    <property type="molecule type" value="Genomic_DNA"/>
</dbReference>
<dbReference type="RefSeq" id="XP_025547975.1">
    <property type="nucleotide sequence ID" value="XM_025696473.1"/>
</dbReference>
<gene>
    <name evidence="1" type="ORF">BO97DRAFT_417295</name>
</gene>
<dbReference type="GeneID" id="37200762"/>
<organism evidence="1 2">
    <name type="scientific">Aspergillus homomorphus (strain CBS 101889)</name>
    <dbReference type="NCBI Taxonomy" id="1450537"/>
    <lineage>
        <taxon>Eukaryota</taxon>
        <taxon>Fungi</taxon>
        <taxon>Dikarya</taxon>
        <taxon>Ascomycota</taxon>
        <taxon>Pezizomycotina</taxon>
        <taxon>Eurotiomycetes</taxon>
        <taxon>Eurotiomycetidae</taxon>
        <taxon>Eurotiales</taxon>
        <taxon>Aspergillaceae</taxon>
        <taxon>Aspergillus</taxon>
        <taxon>Aspergillus subgen. Circumdati</taxon>
    </lineage>
</organism>
<keyword evidence="2" id="KW-1185">Reference proteome</keyword>
<dbReference type="AlphaFoldDB" id="A0A395HLK8"/>
<dbReference type="VEuPathDB" id="FungiDB:BO97DRAFT_417295"/>
<proteinExistence type="predicted"/>
<evidence type="ECO:0000313" key="1">
    <source>
        <dbReference type="EMBL" id="RAL08821.1"/>
    </source>
</evidence>
<accession>A0A395HLK8</accession>
<name>A0A395HLK8_ASPHC</name>